<organism evidence="8 9">
    <name type="scientific">Flagellimonas oceani</name>
    <dbReference type="NCBI Taxonomy" id="2698672"/>
    <lineage>
        <taxon>Bacteria</taxon>
        <taxon>Pseudomonadati</taxon>
        <taxon>Bacteroidota</taxon>
        <taxon>Flavobacteriia</taxon>
        <taxon>Flavobacteriales</taxon>
        <taxon>Flavobacteriaceae</taxon>
        <taxon>Flagellimonas</taxon>
    </lineage>
</organism>
<evidence type="ECO:0000313" key="8">
    <source>
        <dbReference type="EMBL" id="QII43655.1"/>
    </source>
</evidence>
<dbReference type="KEGG" id="mut:GVT53_02825"/>
<evidence type="ECO:0000256" key="4">
    <source>
        <dbReference type="ARBA" id="ARBA00023136"/>
    </source>
</evidence>
<evidence type="ECO:0000256" key="1">
    <source>
        <dbReference type="ARBA" id="ARBA00004442"/>
    </source>
</evidence>
<comment type="subcellular location">
    <subcellularLocation>
        <location evidence="1">Cell outer membrane</location>
    </subcellularLocation>
</comment>
<sequence>MKTRQTDFMMKWNASILKYFLLLLPILGVLGCTDFVEVDPPKNVLVSQTVFNDPATVESALADLYFKMRETGMVSGNVGLTTRMALYSDELDYYGSDPQLLEFYQNRVLPPNTELLGWWSEAYTVIYGANAILDGLEDASLDTEEQQKFRGQALFVRAFMHSLLASVFGDVPYVTSTDYRVNNKVSRVSKDLVYENSMVDLEEAIALMEDISIANGERTFIDHFTAKALLARMYLLTEQWELAAGQASDLIAAFGLEEDLDKVFLKESGETIWQLRHGHLPGNTQEANRLIITSVPGQTFAMTESLLSAFEAGDLRRTAWVDSISDAENTVTFFFPYKYKARFNVTESLEYAIQFRLAEQYLIRAEALLALGNLMGARNDLNTIRSRAGLPNTTANTVDELFSAILAERRIELFAEQGDRWFDLKRSGKATEVLGSLKPNWEETDVLLPVPESELDTNPNLLPQNQGY</sequence>
<dbReference type="Pfam" id="PF14322">
    <property type="entry name" value="SusD-like_3"/>
    <property type="match status" value="1"/>
</dbReference>
<dbReference type="Pfam" id="PF07980">
    <property type="entry name" value="SusD_RagB"/>
    <property type="match status" value="1"/>
</dbReference>
<keyword evidence="9" id="KW-1185">Reference proteome</keyword>
<comment type="similarity">
    <text evidence="2">Belongs to the SusD family.</text>
</comment>
<proteinExistence type="inferred from homology"/>
<dbReference type="CDD" id="cd08977">
    <property type="entry name" value="SusD"/>
    <property type="match status" value="1"/>
</dbReference>
<reference evidence="8 9" key="1">
    <citation type="submission" date="2020-02" db="EMBL/GenBank/DDBJ databases">
        <title>Complete genome of Muricauda sp. 501str8.</title>
        <authorList>
            <person name="Dong B."/>
            <person name="Zhu S."/>
            <person name="Yang J."/>
            <person name="Chen J."/>
        </authorList>
    </citation>
    <scope>NUCLEOTIDE SEQUENCE [LARGE SCALE GENOMIC DNA]</scope>
    <source>
        <strain evidence="8 9">501str8</strain>
    </source>
</reference>
<dbReference type="GO" id="GO:0009279">
    <property type="term" value="C:cell outer membrane"/>
    <property type="evidence" value="ECO:0007669"/>
    <property type="project" value="UniProtKB-SubCell"/>
</dbReference>
<evidence type="ECO:0000256" key="2">
    <source>
        <dbReference type="ARBA" id="ARBA00006275"/>
    </source>
</evidence>
<dbReference type="RefSeq" id="WP_166247324.1">
    <property type="nucleotide sequence ID" value="NZ_CP049616.1"/>
</dbReference>
<keyword evidence="5" id="KW-0998">Cell outer membrane</keyword>
<name>A0A6G7IYM7_9FLAO</name>
<dbReference type="Proteomes" id="UP000502928">
    <property type="component" value="Chromosome"/>
</dbReference>
<dbReference type="InterPro" id="IPR012944">
    <property type="entry name" value="SusD_RagB_dom"/>
</dbReference>
<gene>
    <name evidence="8" type="ORF">GVT53_02825</name>
</gene>
<dbReference type="InterPro" id="IPR033985">
    <property type="entry name" value="SusD-like_N"/>
</dbReference>
<dbReference type="PROSITE" id="PS51257">
    <property type="entry name" value="PROKAR_LIPOPROTEIN"/>
    <property type="match status" value="1"/>
</dbReference>
<accession>A0A6G7IYM7</accession>
<dbReference type="EMBL" id="CP049616">
    <property type="protein sequence ID" value="QII43655.1"/>
    <property type="molecule type" value="Genomic_DNA"/>
</dbReference>
<dbReference type="InterPro" id="IPR011990">
    <property type="entry name" value="TPR-like_helical_dom_sf"/>
</dbReference>
<evidence type="ECO:0000256" key="5">
    <source>
        <dbReference type="ARBA" id="ARBA00023237"/>
    </source>
</evidence>
<evidence type="ECO:0000313" key="9">
    <source>
        <dbReference type="Proteomes" id="UP000502928"/>
    </source>
</evidence>
<dbReference type="Gene3D" id="1.25.40.390">
    <property type="match status" value="1"/>
</dbReference>
<evidence type="ECO:0000259" key="6">
    <source>
        <dbReference type="Pfam" id="PF07980"/>
    </source>
</evidence>
<feature type="domain" description="RagB/SusD" evidence="6">
    <location>
        <begin position="325"/>
        <end position="468"/>
    </location>
</feature>
<evidence type="ECO:0000259" key="7">
    <source>
        <dbReference type="Pfam" id="PF14322"/>
    </source>
</evidence>
<feature type="domain" description="SusD-like N-terminal" evidence="7">
    <location>
        <begin position="34"/>
        <end position="235"/>
    </location>
</feature>
<protein>
    <submittedName>
        <fullName evidence="8">RagB/SusD family nutrient uptake outer membrane protein</fullName>
    </submittedName>
</protein>
<dbReference type="SUPFAM" id="SSF48452">
    <property type="entry name" value="TPR-like"/>
    <property type="match status" value="1"/>
</dbReference>
<keyword evidence="3" id="KW-0732">Signal</keyword>
<keyword evidence="4" id="KW-0472">Membrane</keyword>
<dbReference type="AlphaFoldDB" id="A0A6G7IYM7"/>
<evidence type="ECO:0000256" key="3">
    <source>
        <dbReference type="ARBA" id="ARBA00022729"/>
    </source>
</evidence>